<feature type="domain" description="C2H2-type" evidence="6">
    <location>
        <begin position="126"/>
        <end position="151"/>
    </location>
</feature>
<organism evidence="7 8">
    <name type="scientific">Melanomma pulvis-pyrius CBS 109.77</name>
    <dbReference type="NCBI Taxonomy" id="1314802"/>
    <lineage>
        <taxon>Eukaryota</taxon>
        <taxon>Fungi</taxon>
        <taxon>Dikarya</taxon>
        <taxon>Ascomycota</taxon>
        <taxon>Pezizomycotina</taxon>
        <taxon>Dothideomycetes</taxon>
        <taxon>Pleosporomycetidae</taxon>
        <taxon>Pleosporales</taxon>
        <taxon>Melanommataceae</taxon>
        <taxon>Melanomma</taxon>
    </lineage>
</organism>
<evidence type="ECO:0000256" key="1">
    <source>
        <dbReference type="ARBA" id="ARBA00022723"/>
    </source>
</evidence>
<gene>
    <name evidence="7" type="ORF">K505DRAFT_348882</name>
</gene>
<feature type="domain" description="C2H2-type" evidence="6">
    <location>
        <begin position="204"/>
        <end position="224"/>
    </location>
</feature>
<dbReference type="OrthoDB" id="6105938at2759"/>
<dbReference type="PANTHER" id="PTHR24379:SF121">
    <property type="entry name" value="C2H2-TYPE DOMAIN-CONTAINING PROTEIN"/>
    <property type="match status" value="1"/>
</dbReference>
<evidence type="ECO:0000259" key="6">
    <source>
        <dbReference type="SMART" id="SM00355"/>
    </source>
</evidence>
<keyword evidence="8" id="KW-1185">Reference proteome</keyword>
<reference evidence="7" key="1">
    <citation type="journal article" date="2020" name="Stud. Mycol.">
        <title>101 Dothideomycetes genomes: a test case for predicting lifestyles and emergence of pathogens.</title>
        <authorList>
            <person name="Haridas S."/>
            <person name="Albert R."/>
            <person name="Binder M."/>
            <person name="Bloem J."/>
            <person name="Labutti K."/>
            <person name="Salamov A."/>
            <person name="Andreopoulos B."/>
            <person name="Baker S."/>
            <person name="Barry K."/>
            <person name="Bills G."/>
            <person name="Bluhm B."/>
            <person name="Cannon C."/>
            <person name="Castanera R."/>
            <person name="Culley D."/>
            <person name="Daum C."/>
            <person name="Ezra D."/>
            <person name="Gonzalez J."/>
            <person name="Henrissat B."/>
            <person name="Kuo A."/>
            <person name="Liang C."/>
            <person name="Lipzen A."/>
            <person name="Lutzoni F."/>
            <person name="Magnuson J."/>
            <person name="Mondo S."/>
            <person name="Nolan M."/>
            <person name="Ohm R."/>
            <person name="Pangilinan J."/>
            <person name="Park H.-J."/>
            <person name="Ramirez L."/>
            <person name="Alfaro M."/>
            <person name="Sun H."/>
            <person name="Tritt A."/>
            <person name="Yoshinaga Y."/>
            <person name="Zwiers L.-H."/>
            <person name="Turgeon B."/>
            <person name="Goodwin S."/>
            <person name="Spatafora J."/>
            <person name="Crous P."/>
            <person name="Grigoriev I."/>
        </authorList>
    </citation>
    <scope>NUCLEOTIDE SEQUENCE</scope>
    <source>
        <strain evidence="7">CBS 109.77</strain>
    </source>
</reference>
<keyword evidence="1" id="KW-0479">Metal-binding</keyword>
<feature type="domain" description="C2H2-type" evidence="6">
    <location>
        <begin position="152"/>
        <end position="177"/>
    </location>
</feature>
<dbReference type="Gene3D" id="3.30.160.60">
    <property type="entry name" value="Classic Zinc Finger"/>
    <property type="match status" value="3"/>
</dbReference>
<feature type="domain" description="C2H2-type" evidence="6">
    <location>
        <begin position="230"/>
        <end position="250"/>
    </location>
</feature>
<dbReference type="PANTHER" id="PTHR24379">
    <property type="entry name" value="KRAB AND ZINC FINGER DOMAIN-CONTAINING"/>
    <property type="match status" value="1"/>
</dbReference>
<dbReference type="SMART" id="SM00355">
    <property type="entry name" value="ZnF_C2H2"/>
    <property type="match status" value="11"/>
</dbReference>
<feature type="region of interest" description="Disordered" evidence="5">
    <location>
        <begin position="14"/>
        <end position="35"/>
    </location>
</feature>
<feature type="domain" description="C2H2-type" evidence="6">
    <location>
        <begin position="70"/>
        <end position="95"/>
    </location>
</feature>
<feature type="domain" description="C2H2-type" evidence="6">
    <location>
        <begin position="97"/>
        <end position="124"/>
    </location>
</feature>
<accession>A0A6A6XGL7</accession>
<evidence type="ECO:0000256" key="5">
    <source>
        <dbReference type="SAM" id="MobiDB-lite"/>
    </source>
</evidence>
<dbReference type="InterPro" id="IPR036236">
    <property type="entry name" value="Znf_C2H2_sf"/>
</dbReference>
<dbReference type="SUPFAM" id="SSF57667">
    <property type="entry name" value="beta-beta-alpha zinc fingers"/>
    <property type="match status" value="1"/>
</dbReference>
<dbReference type="Proteomes" id="UP000799757">
    <property type="component" value="Unassembled WGS sequence"/>
</dbReference>
<evidence type="ECO:0000256" key="4">
    <source>
        <dbReference type="ARBA" id="ARBA00022833"/>
    </source>
</evidence>
<dbReference type="InterPro" id="IPR013087">
    <property type="entry name" value="Znf_C2H2_type"/>
</dbReference>
<name>A0A6A6XGL7_9PLEO</name>
<evidence type="ECO:0000313" key="7">
    <source>
        <dbReference type="EMBL" id="KAF2795045.1"/>
    </source>
</evidence>
<feature type="domain" description="C2H2-type" evidence="6">
    <location>
        <begin position="253"/>
        <end position="275"/>
    </location>
</feature>
<feature type="domain" description="C2H2-type" evidence="6">
    <location>
        <begin position="357"/>
        <end position="379"/>
    </location>
</feature>
<keyword evidence="3" id="KW-0863">Zinc-finger</keyword>
<keyword evidence="4" id="KW-0862">Zinc</keyword>
<dbReference type="EMBL" id="MU001871">
    <property type="protein sequence ID" value="KAF2795045.1"/>
    <property type="molecule type" value="Genomic_DNA"/>
</dbReference>
<proteinExistence type="predicted"/>
<evidence type="ECO:0000313" key="8">
    <source>
        <dbReference type="Proteomes" id="UP000799757"/>
    </source>
</evidence>
<feature type="domain" description="C2H2-type" evidence="6">
    <location>
        <begin position="280"/>
        <end position="300"/>
    </location>
</feature>
<evidence type="ECO:0000256" key="3">
    <source>
        <dbReference type="ARBA" id="ARBA00022771"/>
    </source>
</evidence>
<keyword evidence="2" id="KW-0677">Repeat</keyword>
<sequence length="404" mass="46312">MATRGVNRFAIFEEDDNSSSSASDPPTPEKHASNDRVLNSNENWCGVCQMKFSSKTALLSHVKQLPSHQNYCNLCKRVFKHRNGLLNHINGAVGHDIFCNLCLSAFKDKWGLRNHLENNYSVGHEFACLTCLMAFKSRNEMELHLRTAPKHVRCDTCHRNFRNQNERDDHWINTTKHKHCLQPGCDFDAPNLNVLDKHLKNDHFQCEGCRMIFPSHTKLTAHAAGCVFGIPCDTCGNMFHGQASLAAHQESCFKCAECNFNTTHPGNYQIHMTKHTLPTLKCWTCDVPMRTQSSLINHLESGRCPKFEDPTILTQTLGKWWYSPLYMDLDIHAQIRTSRIDMQVIQKWISEGSIHPFICRAPDCKKTFARFSSLVLHVESQACKWEVPRLGLDKLKREITRDMT</sequence>
<dbReference type="GO" id="GO:0008270">
    <property type="term" value="F:zinc ion binding"/>
    <property type="evidence" value="ECO:0007669"/>
    <property type="project" value="UniProtKB-KW"/>
</dbReference>
<feature type="domain" description="C2H2-type" evidence="6">
    <location>
        <begin position="178"/>
        <end position="203"/>
    </location>
</feature>
<dbReference type="AlphaFoldDB" id="A0A6A6XGL7"/>
<feature type="domain" description="C2H2-type" evidence="6">
    <location>
        <begin position="43"/>
        <end position="68"/>
    </location>
</feature>
<dbReference type="Pfam" id="PF12874">
    <property type="entry name" value="zf-met"/>
    <property type="match status" value="2"/>
</dbReference>
<evidence type="ECO:0000256" key="2">
    <source>
        <dbReference type="ARBA" id="ARBA00022737"/>
    </source>
</evidence>
<protein>
    <recommendedName>
        <fullName evidence="6">C2H2-type domain-containing protein</fullName>
    </recommendedName>
</protein>